<feature type="chain" id="PRO_5041231258" evidence="1">
    <location>
        <begin position="21"/>
        <end position="176"/>
    </location>
</feature>
<keyword evidence="3" id="KW-1185">Reference proteome</keyword>
<dbReference type="EMBL" id="OX465077">
    <property type="protein sequence ID" value="CAI9269704.1"/>
    <property type="molecule type" value="Genomic_DNA"/>
</dbReference>
<dbReference type="Proteomes" id="UP001177003">
    <property type="component" value="Chromosome 1"/>
</dbReference>
<reference evidence="2" key="1">
    <citation type="submission" date="2023-04" db="EMBL/GenBank/DDBJ databases">
        <authorList>
            <person name="Vijverberg K."/>
            <person name="Xiong W."/>
            <person name="Schranz E."/>
        </authorList>
    </citation>
    <scope>NUCLEOTIDE SEQUENCE</scope>
</reference>
<evidence type="ECO:0000256" key="1">
    <source>
        <dbReference type="SAM" id="SignalP"/>
    </source>
</evidence>
<gene>
    <name evidence="2" type="ORF">LSALG_LOCUS10061</name>
</gene>
<organism evidence="2 3">
    <name type="scientific">Lactuca saligna</name>
    <name type="common">Willowleaf lettuce</name>
    <dbReference type="NCBI Taxonomy" id="75948"/>
    <lineage>
        <taxon>Eukaryota</taxon>
        <taxon>Viridiplantae</taxon>
        <taxon>Streptophyta</taxon>
        <taxon>Embryophyta</taxon>
        <taxon>Tracheophyta</taxon>
        <taxon>Spermatophyta</taxon>
        <taxon>Magnoliopsida</taxon>
        <taxon>eudicotyledons</taxon>
        <taxon>Gunneridae</taxon>
        <taxon>Pentapetalae</taxon>
        <taxon>asterids</taxon>
        <taxon>campanulids</taxon>
        <taxon>Asterales</taxon>
        <taxon>Asteraceae</taxon>
        <taxon>Cichorioideae</taxon>
        <taxon>Cichorieae</taxon>
        <taxon>Lactucinae</taxon>
        <taxon>Lactuca</taxon>
    </lineage>
</organism>
<sequence>MCSQSRRGLWFLSPLNVAGLFLTQPESRHVSGCSCIYTSKNFQQWMMLMSFLNQLPRHLWNLLRNICATSFPAQNMWSGEDHNDAKTEEDKSLRFPQDFYEGMEKLQVISYDKMKYPMLPSSPQCSTNFRVIHLHECSLRMFDCSSIGNMLNLEVLSFVNSMVTFHSQKFKEAKAT</sequence>
<protein>
    <submittedName>
        <fullName evidence="2">Uncharacterized protein</fullName>
    </submittedName>
</protein>
<dbReference type="SUPFAM" id="SSF52058">
    <property type="entry name" value="L domain-like"/>
    <property type="match status" value="1"/>
</dbReference>
<dbReference type="Gene3D" id="3.80.10.10">
    <property type="entry name" value="Ribonuclease Inhibitor"/>
    <property type="match status" value="1"/>
</dbReference>
<accession>A0AA35V3E2</accession>
<evidence type="ECO:0000313" key="3">
    <source>
        <dbReference type="Proteomes" id="UP001177003"/>
    </source>
</evidence>
<evidence type="ECO:0000313" key="2">
    <source>
        <dbReference type="EMBL" id="CAI9269704.1"/>
    </source>
</evidence>
<dbReference type="AlphaFoldDB" id="A0AA35V3E2"/>
<proteinExistence type="predicted"/>
<keyword evidence="1" id="KW-0732">Signal</keyword>
<feature type="signal peptide" evidence="1">
    <location>
        <begin position="1"/>
        <end position="20"/>
    </location>
</feature>
<name>A0AA35V3E2_LACSI</name>
<dbReference type="InterPro" id="IPR032675">
    <property type="entry name" value="LRR_dom_sf"/>
</dbReference>